<comment type="caution">
    <text evidence="1">The sequence shown here is derived from an EMBL/GenBank/DDBJ whole genome shotgun (WGS) entry which is preliminary data.</text>
</comment>
<organism evidence="1 2">
    <name type="scientific">Rosa chinensis</name>
    <name type="common">China rose</name>
    <dbReference type="NCBI Taxonomy" id="74649"/>
    <lineage>
        <taxon>Eukaryota</taxon>
        <taxon>Viridiplantae</taxon>
        <taxon>Streptophyta</taxon>
        <taxon>Embryophyta</taxon>
        <taxon>Tracheophyta</taxon>
        <taxon>Spermatophyta</taxon>
        <taxon>Magnoliopsida</taxon>
        <taxon>eudicotyledons</taxon>
        <taxon>Gunneridae</taxon>
        <taxon>Pentapetalae</taxon>
        <taxon>rosids</taxon>
        <taxon>fabids</taxon>
        <taxon>Rosales</taxon>
        <taxon>Rosaceae</taxon>
        <taxon>Rosoideae</taxon>
        <taxon>Rosoideae incertae sedis</taxon>
        <taxon>Rosa</taxon>
    </lineage>
</organism>
<sequence>MLGSIGELMLLKLNWLQISPSLPIGLRFCSTFPTSKCYRHIMTTTPVGNNGDSMVWHPKGRGTCYSYCITELLQAKAKVITGIEVKLSIPHVITGLRGSAPPWKMCSTLQNLKEF</sequence>
<reference evidence="1 2" key="1">
    <citation type="journal article" date="2018" name="Nat. Genet.">
        <title>The Rosa genome provides new insights in the design of modern roses.</title>
        <authorList>
            <person name="Bendahmane M."/>
        </authorList>
    </citation>
    <scope>NUCLEOTIDE SEQUENCE [LARGE SCALE GENOMIC DNA]</scope>
    <source>
        <strain evidence="2">cv. Old Blush</strain>
    </source>
</reference>
<evidence type="ECO:0000313" key="2">
    <source>
        <dbReference type="Proteomes" id="UP000238479"/>
    </source>
</evidence>
<dbReference type="EMBL" id="PDCK01000044">
    <property type="protein sequence ID" value="PRQ22697.1"/>
    <property type="molecule type" value="Genomic_DNA"/>
</dbReference>
<dbReference type="Gramene" id="PRQ22697">
    <property type="protein sequence ID" value="PRQ22697"/>
    <property type="gene ID" value="RchiOBHm_Chr6g0253131"/>
</dbReference>
<dbReference type="AlphaFoldDB" id="A0A2P6PL86"/>
<name>A0A2P6PL86_ROSCH</name>
<gene>
    <name evidence="1" type="ORF">RchiOBHm_Chr6g0253131</name>
</gene>
<dbReference type="Proteomes" id="UP000238479">
    <property type="component" value="Chromosome 6"/>
</dbReference>
<evidence type="ECO:0000313" key="1">
    <source>
        <dbReference type="EMBL" id="PRQ22697.1"/>
    </source>
</evidence>
<protein>
    <submittedName>
        <fullName evidence="1">Uncharacterized protein</fullName>
    </submittedName>
</protein>
<accession>A0A2P6PL86</accession>
<keyword evidence="2" id="KW-1185">Reference proteome</keyword>
<proteinExistence type="predicted"/>